<dbReference type="PRINTS" id="PR00463">
    <property type="entry name" value="EP450I"/>
</dbReference>
<comment type="cofactor">
    <cofactor evidence="1 9">
        <name>heme</name>
        <dbReference type="ChEBI" id="CHEBI:30413"/>
    </cofactor>
</comment>
<keyword evidence="5 9" id="KW-0479">Metal-binding</keyword>
<evidence type="ECO:0000256" key="4">
    <source>
        <dbReference type="ARBA" id="ARBA00022617"/>
    </source>
</evidence>
<dbReference type="InterPro" id="IPR050364">
    <property type="entry name" value="Cytochrome_P450_fung"/>
</dbReference>
<keyword evidence="10" id="KW-1133">Transmembrane helix</keyword>
<dbReference type="CDD" id="cd11065">
    <property type="entry name" value="CYP64-like"/>
    <property type="match status" value="2"/>
</dbReference>
<dbReference type="Proteomes" id="UP000027456">
    <property type="component" value="Unassembled WGS sequence"/>
</dbReference>
<dbReference type="HOGENOM" id="CLU_291726_0_0_1"/>
<comment type="caution">
    <text evidence="11">The sequence shown here is derived from an EMBL/GenBank/DDBJ whole genome shotgun (WGS) entry which is preliminary data.</text>
</comment>
<evidence type="ECO:0000256" key="1">
    <source>
        <dbReference type="ARBA" id="ARBA00001971"/>
    </source>
</evidence>
<reference evidence="11 12" key="1">
    <citation type="submission" date="2013-12" db="EMBL/GenBank/DDBJ databases">
        <authorList>
            <person name="Cubeta M."/>
            <person name="Pakala S."/>
            <person name="Fedorova N."/>
            <person name="Thomas E."/>
            <person name="Dean R."/>
            <person name="Jabaji S."/>
            <person name="Neate S."/>
            <person name="Toda T."/>
            <person name="Tavantzis S."/>
            <person name="Vilgalys R."/>
            <person name="Bharathan N."/>
            <person name="Pakala S."/>
            <person name="Losada L.S."/>
            <person name="Zafar N."/>
            <person name="Nierman W."/>
        </authorList>
    </citation>
    <scope>NUCLEOTIDE SEQUENCE [LARGE SCALE GENOMIC DNA]</scope>
    <source>
        <strain evidence="11 12">123E</strain>
    </source>
</reference>
<dbReference type="GO" id="GO:0020037">
    <property type="term" value="F:heme binding"/>
    <property type="evidence" value="ECO:0007669"/>
    <property type="project" value="InterPro"/>
</dbReference>
<evidence type="ECO:0000313" key="11">
    <source>
        <dbReference type="EMBL" id="KEP49365.1"/>
    </source>
</evidence>
<name>A0A074RVN9_9AGAM</name>
<dbReference type="GO" id="GO:0005506">
    <property type="term" value="F:iron ion binding"/>
    <property type="evidence" value="ECO:0007669"/>
    <property type="project" value="InterPro"/>
</dbReference>
<feature type="binding site" description="axial binding residue" evidence="9">
    <location>
        <position position="466"/>
    </location>
    <ligand>
        <name>heme</name>
        <dbReference type="ChEBI" id="CHEBI:30413"/>
    </ligand>
    <ligandPart>
        <name>Fe</name>
        <dbReference type="ChEBI" id="CHEBI:18248"/>
    </ligandPart>
</feature>
<dbReference type="PANTHER" id="PTHR46300:SF7">
    <property type="entry name" value="P450, PUTATIVE (EUROFUNG)-RELATED"/>
    <property type="match status" value="1"/>
</dbReference>
<keyword evidence="12" id="KW-1185">Reference proteome</keyword>
<keyword evidence="10" id="KW-0812">Transmembrane</keyword>
<protein>
    <submittedName>
        <fullName evidence="11">Cytochrome P450 family protein</fullName>
    </submittedName>
</protein>
<organism evidence="11 12">
    <name type="scientific">Rhizoctonia solani 123E</name>
    <dbReference type="NCBI Taxonomy" id="1423351"/>
    <lineage>
        <taxon>Eukaryota</taxon>
        <taxon>Fungi</taxon>
        <taxon>Dikarya</taxon>
        <taxon>Basidiomycota</taxon>
        <taxon>Agaricomycotina</taxon>
        <taxon>Agaricomycetes</taxon>
        <taxon>Cantharellales</taxon>
        <taxon>Ceratobasidiaceae</taxon>
        <taxon>Rhizoctonia</taxon>
    </lineage>
</organism>
<evidence type="ECO:0000256" key="2">
    <source>
        <dbReference type="ARBA" id="ARBA00005179"/>
    </source>
</evidence>
<keyword evidence="10" id="KW-0472">Membrane</keyword>
<feature type="transmembrane region" description="Helical" evidence="10">
    <location>
        <begin position="12"/>
        <end position="32"/>
    </location>
</feature>
<dbReference type="InterPro" id="IPR017972">
    <property type="entry name" value="Cyt_P450_CS"/>
</dbReference>
<dbReference type="GO" id="GO:0016705">
    <property type="term" value="F:oxidoreductase activity, acting on paired donors, with incorporation or reduction of molecular oxygen"/>
    <property type="evidence" value="ECO:0007669"/>
    <property type="project" value="InterPro"/>
</dbReference>
<dbReference type="STRING" id="1423351.A0A074RVN9"/>
<dbReference type="InterPro" id="IPR002401">
    <property type="entry name" value="Cyt_P450_E_grp-I"/>
</dbReference>
<proteinExistence type="inferred from homology"/>
<keyword evidence="4 9" id="KW-0349">Heme</keyword>
<dbReference type="EMBL" id="AZST01000371">
    <property type="protein sequence ID" value="KEP49365.1"/>
    <property type="molecule type" value="Genomic_DNA"/>
</dbReference>
<gene>
    <name evidence="11" type="ORF">V565_101910</name>
</gene>
<evidence type="ECO:0000256" key="9">
    <source>
        <dbReference type="PIRSR" id="PIRSR602401-1"/>
    </source>
</evidence>
<evidence type="ECO:0000256" key="5">
    <source>
        <dbReference type="ARBA" id="ARBA00022723"/>
    </source>
</evidence>
<dbReference type="AlphaFoldDB" id="A0A074RVN9"/>
<evidence type="ECO:0000256" key="10">
    <source>
        <dbReference type="SAM" id="Phobius"/>
    </source>
</evidence>
<dbReference type="InterPro" id="IPR036396">
    <property type="entry name" value="Cyt_P450_sf"/>
</dbReference>
<accession>A0A074RVN9</accession>
<keyword evidence="6" id="KW-0560">Oxidoreductase</keyword>
<sequence>MDTINTSTMLYATLAVSAAGLALVGGNLLGGARRRHPPSPKSYPLIGNLLSIPSGLEHEAYVKLGQQLKSDIIYLEIFGQRMIVLNSADDSFELLEKRSAIYSDRFCPTFAKDPTLYVSHQSTNPSAEQCSLPRFDLSRNPGMCGYNDLWRHHRRMMNKWLNIRVVTQFDKLLEHQTQLLLHRMLNKSSQPQPFEVVEHEFLFTMASTMLRLVYGYRLQSEDDAFYTETQLTVDRIMDSMMLTNFFVNIFPGLINVPDWVPGTGWKRTAREWRRHRQEALRAPYEWTKSQVEAGTAEPSVLKYLLEGDESVAELSSEEKENRLQELAISLYGGGTDTTSTALLKFVAAMVLNPDVQIKAQREIDTIIGPLTLPTMADRGRLPYIHNLCLEVLRWHTVGPTGIPHVCTQDDTYKGYDIEKGTIIMSSIRAMSRNSNIYKDPDVFNPDRFLDSNVPPLPGFGWGRRKCPGMHFAESTLFIMISSLLASFTFTRKLDDEGKEIVPKIEGAANSLSLLFPPFPGRFKLSGSGQFHPDAIDNRTVLYATLVASAAGLALVCGGLLGSDRRRHPPSPKSYPLIGNLLSVPSGLEHEGYMKLGQQLKSDIIYLEIFGQRIIVLNSAEDSYELLEKRSAIYSDRFCPTFTKDPNLFDQTRNPGLLGYNDLWRHHRRMMNKWLNIRAVTQFDQLLEHQNHLLLHRMLNKSTQPHAFEVVEHEFLFTMASTMLRLAYGYRLQNEDDVMFTQAQLTVDRTMDSVMFTNFYVNIFPSLARIPDWVPGTGWKRTAREWRMNRQEALRTPYEWTKSQMKAGTAEPSVLKYLLEGDESVAELSPEERDDRLQELGMALYAATALVKFVAAMVINPDAQIKAQQEIDTVLGPLTLPTMADRGRLPYIHNLCLEVLRWHTAAPTGVPHVCTQDDTYKGYDIEKGTIMYVTVHWAMSRNSDIYKDPDAFNPDRFLDPDVPPLPGFGWGRRKCPGIHFAESALFIMVSSLLASFTFTKKLDDEGKEIIPKIEGATNSLTSIKPFEFDFKPRSEQHRQLIRDLAIS</sequence>
<keyword evidence="7 9" id="KW-0408">Iron</keyword>
<comment type="similarity">
    <text evidence="3">Belongs to the cytochrome P450 family.</text>
</comment>
<comment type="pathway">
    <text evidence="2">Secondary metabolite biosynthesis.</text>
</comment>
<dbReference type="InterPro" id="IPR001128">
    <property type="entry name" value="Cyt_P450"/>
</dbReference>
<dbReference type="PANTHER" id="PTHR46300">
    <property type="entry name" value="P450, PUTATIVE (EUROFUNG)-RELATED-RELATED"/>
    <property type="match status" value="1"/>
</dbReference>
<keyword evidence="8" id="KW-0503">Monooxygenase</keyword>
<dbReference type="Gene3D" id="1.10.630.10">
    <property type="entry name" value="Cytochrome P450"/>
    <property type="match status" value="2"/>
</dbReference>
<evidence type="ECO:0000256" key="3">
    <source>
        <dbReference type="ARBA" id="ARBA00010617"/>
    </source>
</evidence>
<evidence type="ECO:0000256" key="7">
    <source>
        <dbReference type="ARBA" id="ARBA00023004"/>
    </source>
</evidence>
<evidence type="ECO:0000313" key="12">
    <source>
        <dbReference type="Proteomes" id="UP000027456"/>
    </source>
</evidence>
<dbReference type="SUPFAM" id="SSF48264">
    <property type="entry name" value="Cytochrome P450"/>
    <property type="match status" value="2"/>
</dbReference>
<evidence type="ECO:0000256" key="8">
    <source>
        <dbReference type="ARBA" id="ARBA00023033"/>
    </source>
</evidence>
<evidence type="ECO:0000256" key="6">
    <source>
        <dbReference type="ARBA" id="ARBA00023002"/>
    </source>
</evidence>
<dbReference type="Pfam" id="PF00067">
    <property type="entry name" value="p450"/>
    <property type="match status" value="2"/>
</dbReference>
<dbReference type="PROSITE" id="PS00086">
    <property type="entry name" value="CYTOCHROME_P450"/>
    <property type="match status" value="2"/>
</dbReference>
<dbReference type="OrthoDB" id="1844152at2759"/>
<dbReference type="GO" id="GO:0004497">
    <property type="term" value="F:monooxygenase activity"/>
    <property type="evidence" value="ECO:0007669"/>
    <property type="project" value="UniProtKB-KW"/>
</dbReference>